<dbReference type="Pfam" id="PF08808">
    <property type="entry name" value="RES"/>
    <property type="match status" value="1"/>
</dbReference>
<feature type="domain" description="RES" evidence="1">
    <location>
        <begin position="82"/>
        <end position="210"/>
    </location>
</feature>
<dbReference type="RefSeq" id="WP_269819160.1">
    <property type="nucleotide sequence ID" value="NZ_CP114976.1"/>
</dbReference>
<dbReference type="InterPro" id="IPR014914">
    <property type="entry name" value="RES_dom"/>
</dbReference>
<dbReference type="KEGG" id="dce:O6P33_05245"/>
<evidence type="ECO:0000313" key="3">
    <source>
        <dbReference type="Proteomes" id="UP001212189"/>
    </source>
</evidence>
<dbReference type="Proteomes" id="UP001212189">
    <property type="component" value="Chromosome"/>
</dbReference>
<proteinExistence type="predicted"/>
<gene>
    <name evidence="2" type="ORF">O6P33_05245</name>
</gene>
<protein>
    <submittedName>
        <fullName evidence="2">RES family NAD+ phosphorylase</fullName>
    </submittedName>
</protein>
<keyword evidence="3" id="KW-1185">Reference proteome</keyword>
<evidence type="ECO:0000259" key="1">
    <source>
        <dbReference type="SMART" id="SM00953"/>
    </source>
</evidence>
<dbReference type="EMBL" id="CP114976">
    <property type="protein sequence ID" value="WBE26237.1"/>
    <property type="molecule type" value="Genomic_DNA"/>
</dbReference>
<dbReference type="AlphaFoldDB" id="A0AAE9VRP5"/>
<organism evidence="2 3">
    <name type="scientific">Denitrificimonas caeni</name>
    <dbReference type="NCBI Taxonomy" id="521720"/>
    <lineage>
        <taxon>Bacteria</taxon>
        <taxon>Pseudomonadati</taxon>
        <taxon>Pseudomonadota</taxon>
        <taxon>Gammaproteobacteria</taxon>
        <taxon>Pseudomonadales</taxon>
        <taxon>Pseudomonadaceae</taxon>
        <taxon>Denitrificimonas</taxon>
    </lineage>
</organism>
<dbReference type="SMART" id="SM00953">
    <property type="entry name" value="RES"/>
    <property type="match status" value="1"/>
</dbReference>
<name>A0AAE9VRP5_9GAMM</name>
<accession>A0AAE9VRP5</accession>
<reference evidence="2 3" key="1">
    <citation type="submission" date="2022-12" db="EMBL/GenBank/DDBJ databases">
        <title>Coexistence and Characterization of a Novel Tigecycline Resistance gene tet(X) variant and blaNDM-1 in a Pseudomonas caeni Isolate of Chicken Origin.</title>
        <authorList>
            <person name="Lu X."/>
            <person name="Zhang L."/>
            <person name="Li R."/>
            <person name="Wang Z."/>
        </authorList>
    </citation>
    <scope>NUCLEOTIDE SEQUENCE [LARGE SCALE GENOMIC DNA]</scope>
    <source>
        <strain evidence="2 3">CE14</strain>
    </source>
</reference>
<evidence type="ECO:0000313" key="2">
    <source>
        <dbReference type="EMBL" id="WBE26237.1"/>
    </source>
</evidence>
<sequence length="233" mass="25914">MVMINTLEECTGKTITGNRLVNSKFPPIAIFDDVASTEEFEALFAIQELTNPRILNEVGRLDLIARDEIPFGIQGCAYATAPFTHINPAGSRFSPGAFGVLYIADNEQTALLEVKHHQNMYWSQVDGMNYDRFVFRALKCAFNDTDMMSASALPYNDPIYDSDDYSASHSLGHALKQAGKPGLQYNSVRSLGSLCWALFTPLPVHSIVQTSHYEMIWNGSIISTNRITNIQLP</sequence>